<dbReference type="PANTHER" id="PTHR36934">
    <property type="entry name" value="BLR0278 PROTEIN"/>
    <property type="match status" value="1"/>
</dbReference>
<evidence type="ECO:0000313" key="3">
    <source>
        <dbReference type="Proteomes" id="UP001317259"/>
    </source>
</evidence>
<proteinExistence type="predicted"/>
<comment type="caution">
    <text evidence="2">The sequence shown here is derived from an EMBL/GenBank/DDBJ whole genome shotgun (WGS) entry which is preliminary data.</text>
</comment>
<sequence>MHASLQPGLAARLDYVVPIERTVPHLLPESDHFVALPSVLATGYLVGIVEWTCMRVLDGHLHDGEQTLGVHVDLSHQAPTPPGSTLTVHAELSVIDGTQLTFTVHAHDDAATVCRGIHRRAVINTERFQARLRTRTTASHDLNVSKAR</sequence>
<keyword evidence="3" id="KW-1185">Reference proteome</keyword>
<dbReference type="Gene3D" id="3.10.129.10">
    <property type="entry name" value="Hotdog Thioesterase"/>
    <property type="match status" value="1"/>
</dbReference>
<dbReference type="Proteomes" id="UP001317259">
    <property type="component" value="Unassembled WGS sequence"/>
</dbReference>
<dbReference type="Pfam" id="PF22636">
    <property type="entry name" value="FlK"/>
    <property type="match status" value="1"/>
</dbReference>
<dbReference type="PIRSF" id="PIRSF014972">
    <property type="entry name" value="FlK"/>
    <property type="match status" value="1"/>
</dbReference>
<feature type="domain" description="Fluoroacetyl-CoA-specific thioesterase-like" evidence="1">
    <location>
        <begin position="35"/>
        <end position="126"/>
    </location>
</feature>
<dbReference type="SUPFAM" id="SSF54637">
    <property type="entry name" value="Thioesterase/thiol ester dehydrase-isomerase"/>
    <property type="match status" value="1"/>
</dbReference>
<gene>
    <name evidence="2" type="ORF">MF672_016110</name>
</gene>
<evidence type="ECO:0000259" key="1">
    <source>
        <dbReference type="Pfam" id="PF22636"/>
    </source>
</evidence>
<dbReference type="RefSeq" id="WP_242376394.1">
    <property type="nucleotide sequence ID" value="NZ_JAKRKC020000001.1"/>
</dbReference>
<dbReference type="InterPro" id="IPR054485">
    <property type="entry name" value="FlK-like_dom"/>
</dbReference>
<dbReference type="PANTHER" id="PTHR36934:SF1">
    <property type="entry name" value="THIOESTERASE DOMAIN-CONTAINING PROTEIN"/>
    <property type="match status" value="1"/>
</dbReference>
<dbReference type="InterPro" id="IPR029069">
    <property type="entry name" value="HotDog_dom_sf"/>
</dbReference>
<name>A0ABT0FSL3_9ACTN</name>
<dbReference type="InterPro" id="IPR025540">
    <property type="entry name" value="FlK"/>
</dbReference>
<dbReference type="EMBL" id="JAKRKC020000001">
    <property type="protein sequence ID" value="MCK2215302.1"/>
    <property type="molecule type" value="Genomic_DNA"/>
</dbReference>
<protein>
    <submittedName>
        <fullName evidence="2">Thioesterase family protein</fullName>
    </submittedName>
</protein>
<accession>A0ABT0FSL3</accession>
<evidence type="ECO:0000313" key="2">
    <source>
        <dbReference type="EMBL" id="MCK2215302.1"/>
    </source>
</evidence>
<organism evidence="2 3">
    <name type="scientific">Actinomadura luzonensis</name>
    <dbReference type="NCBI Taxonomy" id="2805427"/>
    <lineage>
        <taxon>Bacteria</taxon>
        <taxon>Bacillati</taxon>
        <taxon>Actinomycetota</taxon>
        <taxon>Actinomycetes</taxon>
        <taxon>Streptosporangiales</taxon>
        <taxon>Thermomonosporaceae</taxon>
        <taxon>Actinomadura</taxon>
    </lineage>
</organism>
<reference evidence="2 3" key="1">
    <citation type="submission" date="2022-04" db="EMBL/GenBank/DDBJ databases">
        <title>Genome draft of Actinomadura sp. ATCC 31491.</title>
        <authorList>
            <person name="Shi X."/>
            <person name="Du Y."/>
        </authorList>
    </citation>
    <scope>NUCLEOTIDE SEQUENCE [LARGE SCALE GENOMIC DNA]</scope>
    <source>
        <strain evidence="2 3">ATCC 31491</strain>
    </source>
</reference>